<dbReference type="PANTHER" id="PTHR45527:SF1">
    <property type="entry name" value="FATTY ACID SYNTHASE"/>
    <property type="match status" value="1"/>
</dbReference>
<dbReference type="CDD" id="cd19531">
    <property type="entry name" value="LCL_NRPS-like"/>
    <property type="match status" value="1"/>
</dbReference>
<gene>
    <name evidence="6" type="ORF">QOZ94_001899</name>
</gene>
<dbReference type="InterPro" id="IPR023213">
    <property type="entry name" value="CAT-like_dom_sf"/>
</dbReference>
<evidence type="ECO:0000256" key="3">
    <source>
        <dbReference type="ARBA" id="ARBA00022553"/>
    </source>
</evidence>
<dbReference type="Pfam" id="PF13193">
    <property type="entry name" value="AMP-binding_C"/>
    <property type="match status" value="1"/>
</dbReference>
<comment type="caution">
    <text evidence="6">The sequence shown here is derived from an EMBL/GenBank/DDBJ whole genome shotgun (WGS) entry which is preliminary data.</text>
</comment>
<dbReference type="SMART" id="SM00824">
    <property type="entry name" value="PKS_TE"/>
    <property type="match status" value="1"/>
</dbReference>
<dbReference type="InterPro" id="IPR020845">
    <property type="entry name" value="AMP-binding_CS"/>
</dbReference>
<dbReference type="InterPro" id="IPR029058">
    <property type="entry name" value="AB_hydrolase_fold"/>
</dbReference>
<dbReference type="Gene3D" id="3.40.50.1820">
    <property type="entry name" value="alpha/beta hydrolase"/>
    <property type="match status" value="1"/>
</dbReference>
<dbReference type="EMBL" id="JAUSVY010000003">
    <property type="protein sequence ID" value="MDQ0505117.1"/>
    <property type="molecule type" value="Genomic_DNA"/>
</dbReference>
<dbReference type="InterPro" id="IPR001242">
    <property type="entry name" value="Condensation_dom"/>
</dbReference>
<dbReference type="InterPro" id="IPR045851">
    <property type="entry name" value="AMP-bd_C_sf"/>
</dbReference>
<dbReference type="InterPro" id="IPR036736">
    <property type="entry name" value="ACP-like_sf"/>
</dbReference>
<feature type="domain" description="Carrier" evidence="5">
    <location>
        <begin position="1951"/>
        <end position="2025"/>
    </location>
</feature>
<dbReference type="Gene3D" id="3.40.50.980">
    <property type="match status" value="2"/>
</dbReference>
<dbReference type="Pfam" id="PF00550">
    <property type="entry name" value="PP-binding"/>
    <property type="match status" value="2"/>
</dbReference>
<name>A0ABU0LD92_XANAG</name>
<dbReference type="SUPFAM" id="SSF53474">
    <property type="entry name" value="alpha/beta-Hydrolases"/>
    <property type="match status" value="1"/>
</dbReference>
<dbReference type="Gene3D" id="3.30.300.30">
    <property type="match status" value="1"/>
</dbReference>
<dbReference type="InterPro" id="IPR001031">
    <property type="entry name" value="Thioesterase"/>
</dbReference>
<feature type="domain" description="Carrier" evidence="5">
    <location>
        <begin position="975"/>
        <end position="1049"/>
    </location>
</feature>
<organism evidence="6 7">
    <name type="scientific">Xanthobacter agilis</name>
    <dbReference type="NCBI Taxonomy" id="47492"/>
    <lineage>
        <taxon>Bacteria</taxon>
        <taxon>Pseudomonadati</taxon>
        <taxon>Pseudomonadota</taxon>
        <taxon>Alphaproteobacteria</taxon>
        <taxon>Hyphomicrobiales</taxon>
        <taxon>Xanthobacteraceae</taxon>
        <taxon>Xanthobacter</taxon>
    </lineage>
</organism>
<dbReference type="Gene3D" id="3.30.559.30">
    <property type="entry name" value="Nonribosomal peptide synthetase, condensation domain"/>
    <property type="match status" value="2"/>
</dbReference>
<protein>
    <submittedName>
        <fullName evidence="6">Amino acid adenylation domain-containing protein</fullName>
    </submittedName>
</protein>
<evidence type="ECO:0000256" key="1">
    <source>
        <dbReference type="ARBA" id="ARBA00001957"/>
    </source>
</evidence>
<evidence type="ECO:0000313" key="6">
    <source>
        <dbReference type="EMBL" id="MDQ0505117.1"/>
    </source>
</evidence>
<accession>A0ABU0LD92</accession>
<dbReference type="Gene3D" id="1.10.1200.10">
    <property type="entry name" value="ACP-like"/>
    <property type="match status" value="2"/>
</dbReference>
<dbReference type="Gene3D" id="2.30.38.10">
    <property type="entry name" value="Luciferase, Domain 3"/>
    <property type="match status" value="1"/>
</dbReference>
<dbReference type="SUPFAM" id="SSF56801">
    <property type="entry name" value="Acetyl-CoA synthetase-like"/>
    <property type="match status" value="1"/>
</dbReference>
<sequence>MASGYVANLSFGQRQIRMAELLRPGRTLFAMPLVARITGTVDADALRAALDAVVRRHDSLRARFPLVDGRPVQAVADAGTLALPVIGADAPLDSATFEARVMSRAQEMVAEPFDLSSGPLARLCLISASDGGAALVAVFHHLICDGASLSVFLRDLTQAYDDALRGCDSTREALPLQAPDFADWEQDCFGAPGPALDSAMAAWRAQLKGAPATLDLPFDRRRNGDGGTRSAQAHTVVKGTTAAHLSEWARAEETSAFSVYLALFFALLRRWSGIDDLVVTIPVSKRDRPELADLIGLMVDTLPIRARVETDARFPALLAQVRDTLRAAMSHRDLPFERIVEASGVERRGEAAPFMQVLFGAAETPPAPFTALDGTRFERMPERLEQAGKADLSVVYAVAADGLHLWCRYDADLFEASTIDALLGWFGRLAQGVAHDPNQPVLEIPLMEPAEGRALVARFNATQRPYERDSTVIDLFFRDAAAHPDAPAIEEHGVSRAYGTLAARARRLASILAAEGVTRGDVVILALPVSAALVEALLAVLTLGAAYAPIDPTYPAEQRDARALRVAARHAIVADASLHAAGCESLVWDQLMARAEAAPPHPGTPVEPESPAYVMFTSGSTGAPKAVSVPHRAIARLARETGLAAPGRRAAVYSNPAFDASTLEIWLPLLNGGTLVPVDRTVVMDPRALRLFLSEARITLLWITAGLFQQIAAVDPAVFAGPRRVITGGDVVNPVAARAVLAAGRDSGLVLVNGYGPTENTTFSTTFDIAGLHPDDLSIPIGRPIGNSTAYVLDPAGQPLPAGLVGEIWVGGDGVGLGYLGDAELTAARFRPDPFASRGDAHMYRTGDLGRWRADGNIIFLGRADNQVKVRGFRVELGEIEAVLALHPAVAGAAVVAPRREGGERNLVAYVTAKAGAGLTVADLRDHLQAHLPRQLLPHAFAILDHFPLNANGKVDTRALPPVDVADAHPDAVQEPRTPEERIVARIWADLLGHAPASLQDNFFHVGGDSILTIRLVARAFEAGLDVDLKDVFAQPTIEGIAGVATRRKRAAQVEGNGVRHGVDLLPAAGDARNPCRFVSIAVAPTVSAVDLGYAIQRLAERHDALRLVQVEDGTGRRLAISDFLPAVPVRFVDVPAGTLGDLDRWIGDHRGRLARGIDLSAGVTIAATLVKEEAEAGATLAVILALHEAIADDRALLLFATELESALAAGPDSARLPPPPLSFSQWLAWLTGHAASTAVREAAMAREAAALDPPPIFTDAVDPTLARASLLLDPGMTRLLTEELPGRLGVSALDALLVALGEVWGAAPAIEVVDGRRLQPAGAPDAAGLIANLDCVLPLQACAPCGPLDLRLRETKAARQRAEPLGLAFGVVRSAFHVAEAAIGLALLPAPPQDPAIQLHHAPAFSAAVRAGLTVRTVGGRIELRWLGAAPVQGGAAQGPAAVLEQIAQALHAIGAWARNHAAPLFTPEDFPLAGLDAAALEQVVGTDTDVEDLYPLSPMQEAMLLHSLSRQGSAVNVEQSCMRFSGNLDVPALRKAWTLVFDRHPVLRTVFRWRGLARPLQLVRRACRQPLEVETWPAFSTARLEQRLAQDRAQGFDLEAGPLARLTLIRVSDTESYLIASFHHVLADGWCLAQLEREARSAYEAFRRGIHPALAPVARFRDFIAWSATAAREATPAYFGPLLAAAPRQPALHAPGDGSGPFVTVRRQLSAPQSKALADLSRRRGLTIAALAHLAWGLWSAARRGCRDTVFCTTVSGRPPQVPGVEQMVGLFINNLPVRLCFDDDSPLIALAQEMQRQIAALQSQAQVSLLEVGEAAGVSDRADALFDTLLVVENMPSGTDAWSGASGLRVESLHNALKTAYTITGVIIPGERIGISLVLPDPDGTAAATGARMIEEVAALLATLPGAIDATAGALALPAAAPVPRHGALDGGGSESSAPPGRAPRGRPAQGAVEPVTLDILSAITGRRLGVDDDVLAGGITSLGLATAAMRLSERLGRPVPVTLLIEHRTVAALARALARGQIWDPVVPLTSGPDTPFVCVHPIAGDVGAFLDLARALPPRTPFWALQAPGLEPGQEPPGSVEALATANLHALARRKLSAPRFLGGYSFGGIVAYEMARQLAARGTPPERLVIIDTPAPLGSRSVLPDDPDQAQAEWLVRMAGVRARHHGVGENLTVADLLPLGADARFTLACQRMQDAGLVAPDGDAAWLRRAYGASRALYDAFLNYRPGPDLARDLPLCLVRASTVRQGDLSAKDMRIVSEPDMGWSRLVAGTIGVRTISGDHVSMLSGPAAAATAGAIAQFLDLPPSAHG</sequence>
<dbReference type="PANTHER" id="PTHR45527">
    <property type="entry name" value="NONRIBOSOMAL PEPTIDE SYNTHETASE"/>
    <property type="match status" value="1"/>
</dbReference>
<comment type="cofactor">
    <cofactor evidence="1">
        <name>pantetheine 4'-phosphate</name>
        <dbReference type="ChEBI" id="CHEBI:47942"/>
    </cofactor>
</comment>
<dbReference type="Gene3D" id="3.30.559.10">
    <property type="entry name" value="Chloramphenicol acetyltransferase-like domain"/>
    <property type="match status" value="3"/>
</dbReference>
<dbReference type="PROSITE" id="PS50075">
    <property type="entry name" value="CARRIER"/>
    <property type="match status" value="2"/>
</dbReference>
<keyword evidence="2" id="KW-0596">Phosphopantetheine</keyword>
<keyword evidence="7" id="KW-1185">Reference proteome</keyword>
<dbReference type="NCBIfam" id="TIGR01733">
    <property type="entry name" value="AA-adenyl-dom"/>
    <property type="match status" value="1"/>
</dbReference>
<evidence type="ECO:0000313" key="7">
    <source>
        <dbReference type="Proteomes" id="UP001241747"/>
    </source>
</evidence>
<dbReference type="InterPro" id="IPR000873">
    <property type="entry name" value="AMP-dep_synth/lig_dom"/>
</dbReference>
<dbReference type="InterPro" id="IPR025110">
    <property type="entry name" value="AMP-bd_C"/>
</dbReference>
<dbReference type="InterPro" id="IPR010071">
    <property type="entry name" value="AA_adenyl_dom"/>
</dbReference>
<feature type="region of interest" description="Disordered" evidence="4">
    <location>
        <begin position="1929"/>
        <end position="1953"/>
    </location>
</feature>
<dbReference type="CDD" id="cd12117">
    <property type="entry name" value="A_NRPS_Srf_like"/>
    <property type="match status" value="1"/>
</dbReference>
<dbReference type="InterPro" id="IPR020806">
    <property type="entry name" value="PKS_PP-bd"/>
</dbReference>
<dbReference type="Pfam" id="PF00501">
    <property type="entry name" value="AMP-binding"/>
    <property type="match status" value="1"/>
</dbReference>
<dbReference type="InterPro" id="IPR009081">
    <property type="entry name" value="PP-bd_ACP"/>
</dbReference>
<dbReference type="PROSITE" id="PS00455">
    <property type="entry name" value="AMP_BINDING"/>
    <property type="match status" value="1"/>
</dbReference>
<dbReference type="SMART" id="SM00823">
    <property type="entry name" value="PKS_PP"/>
    <property type="match status" value="2"/>
</dbReference>
<dbReference type="InterPro" id="IPR020802">
    <property type="entry name" value="TesA-like"/>
</dbReference>
<proteinExistence type="predicted"/>
<dbReference type="SUPFAM" id="SSF47336">
    <property type="entry name" value="ACP-like"/>
    <property type="match status" value="2"/>
</dbReference>
<dbReference type="InterPro" id="IPR006162">
    <property type="entry name" value="Ppantetheine_attach_site"/>
</dbReference>
<reference evidence="6 7" key="1">
    <citation type="submission" date="2023-07" db="EMBL/GenBank/DDBJ databases">
        <title>Genomic Encyclopedia of Type Strains, Phase IV (KMG-IV): sequencing the most valuable type-strain genomes for metagenomic binning, comparative biology and taxonomic classification.</title>
        <authorList>
            <person name="Goeker M."/>
        </authorList>
    </citation>
    <scope>NUCLEOTIDE SEQUENCE [LARGE SCALE GENOMIC DNA]</scope>
    <source>
        <strain evidence="6 7">DSM 3770</strain>
    </source>
</reference>
<evidence type="ECO:0000256" key="2">
    <source>
        <dbReference type="ARBA" id="ARBA00022450"/>
    </source>
</evidence>
<keyword evidence="3" id="KW-0597">Phosphoprotein</keyword>
<evidence type="ECO:0000256" key="4">
    <source>
        <dbReference type="SAM" id="MobiDB-lite"/>
    </source>
</evidence>
<dbReference type="Pfam" id="PF00668">
    <property type="entry name" value="Condensation"/>
    <property type="match status" value="2"/>
</dbReference>
<dbReference type="Pfam" id="PF00975">
    <property type="entry name" value="Thioesterase"/>
    <property type="match status" value="1"/>
</dbReference>
<evidence type="ECO:0000259" key="5">
    <source>
        <dbReference type="PROSITE" id="PS50075"/>
    </source>
</evidence>
<dbReference type="RefSeq" id="WP_237345617.1">
    <property type="nucleotide sequence ID" value="NZ_JABWGX010000011.1"/>
</dbReference>
<dbReference type="Proteomes" id="UP001241747">
    <property type="component" value="Unassembled WGS sequence"/>
</dbReference>
<dbReference type="PROSITE" id="PS00012">
    <property type="entry name" value="PHOSPHOPANTETHEINE"/>
    <property type="match status" value="1"/>
</dbReference>
<dbReference type="SUPFAM" id="SSF52777">
    <property type="entry name" value="CoA-dependent acyltransferases"/>
    <property type="match status" value="5"/>
</dbReference>